<accession>A0ABX7WNB6</accession>
<dbReference type="InterPro" id="IPR003777">
    <property type="entry name" value="XdhC_CoxI"/>
</dbReference>
<feature type="domain" description="XdhC- CoxI" evidence="1">
    <location>
        <begin position="12"/>
        <end position="72"/>
    </location>
</feature>
<dbReference type="EMBL" id="CP072801">
    <property type="protein sequence ID" value="QTR44905.1"/>
    <property type="molecule type" value="Genomic_DNA"/>
</dbReference>
<proteinExistence type="predicted"/>
<evidence type="ECO:0000313" key="4">
    <source>
        <dbReference type="Proteomes" id="UP000672039"/>
    </source>
</evidence>
<sequence length="262" mass="28408">MMPWMQAIATCHQQHQPCVLVTVVATEGSVPRETGTKMVVATERCYGTIGGGRLEYQVIAKARDCLTRGGQQPVCQQERVVLGTELGQCCGGVVTLLLECLPPNGFNIVLFGAGHVGQALVRVLMNLSCQLHWIDSRPEAFPDWLEDSAVTGVSTYLLEDPAELVAAMPPASDYLIMTHDHALDLALCEQVLRRDDVHFVGLIGSATKAARFRHRLLQAGISPEQLERLVCPVGMPEIRSKQPGAIAVAIAAQLLSLREVHA</sequence>
<evidence type="ECO:0000259" key="2">
    <source>
        <dbReference type="Pfam" id="PF13478"/>
    </source>
</evidence>
<evidence type="ECO:0000259" key="1">
    <source>
        <dbReference type="Pfam" id="PF02625"/>
    </source>
</evidence>
<dbReference type="Proteomes" id="UP000672039">
    <property type="component" value="Chromosome"/>
</dbReference>
<gene>
    <name evidence="3" type="primary">xdhC</name>
    <name evidence="3" type="ORF">J9253_12875</name>
</gene>
<dbReference type="Pfam" id="PF02625">
    <property type="entry name" value="XdhC_CoxI"/>
    <property type="match status" value="1"/>
</dbReference>
<protein>
    <submittedName>
        <fullName evidence="3">Xanthine dehydrogenase accessory protein XdhC</fullName>
    </submittedName>
</protein>
<dbReference type="RefSeq" id="WP_210221346.1">
    <property type="nucleotide sequence ID" value="NZ_CP072801.1"/>
</dbReference>
<keyword evidence="4" id="KW-1185">Reference proteome</keyword>
<feature type="domain" description="XdhC Rossmann" evidence="2">
    <location>
        <begin position="108"/>
        <end position="254"/>
    </location>
</feature>
<dbReference type="Gene3D" id="3.40.50.720">
    <property type="entry name" value="NAD(P)-binding Rossmann-like Domain"/>
    <property type="match status" value="1"/>
</dbReference>
<dbReference type="PANTHER" id="PTHR30388">
    <property type="entry name" value="ALDEHYDE OXIDOREDUCTASE MOLYBDENUM COFACTOR ASSEMBLY PROTEIN"/>
    <property type="match status" value="1"/>
</dbReference>
<dbReference type="InterPro" id="IPR014308">
    <property type="entry name" value="Xanthine_DH_XdhC"/>
</dbReference>
<dbReference type="InterPro" id="IPR052698">
    <property type="entry name" value="MoCofactor_Util/Proc"/>
</dbReference>
<dbReference type="NCBIfam" id="TIGR02964">
    <property type="entry name" value="xanthine_xdhC"/>
    <property type="match status" value="1"/>
</dbReference>
<dbReference type="InterPro" id="IPR036291">
    <property type="entry name" value="NAD(P)-bd_dom_sf"/>
</dbReference>
<dbReference type="PANTHER" id="PTHR30388:SF6">
    <property type="entry name" value="XANTHINE DEHYDROGENASE SUBUNIT A-RELATED"/>
    <property type="match status" value="1"/>
</dbReference>
<evidence type="ECO:0000313" key="3">
    <source>
        <dbReference type="EMBL" id="QTR44905.1"/>
    </source>
</evidence>
<dbReference type="SUPFAM" id="SSF51735">
    <property type="entry name" value="NAD(P)-binding Rossmann-fold domains"/>
    <property type="match status" value="1"/>
</dbReference>
<reference evidence="3 4" key="1">
    <citation type="submission" date="2021-04" db="EMBL/GenBank/DDBJ databases">
        <title>Genomics, taxonomy and metabolism of representatives of sulfur bacteria of the genus Thiothrix: Thiothrix fructosivorans QT, Thiothrix unzii A1T and three new species, Thiothrix subterranea sp. nov., Thiothrix litoralis sp. nov. and 'Candidatus Thiothrix anitrata' sp. nov.</title>
        <authorList>
            <person name="Ravin N.V."/>
            <person name="Smolyakov D."/>
            <person name="Rudenko T.S."/>
            <person name="Mardanov A.V."/>
            <person name="Beletsky A.V."/>
            <person name="Markov N.D."/>
            <person name="Fomenkov A.I."/>
            <person name="Roberts R.J."/>
            <person name="Karnachuk O.V."/>
            <person name="Novikov A."/>
            <person name="Grabovich M.Y."/>
        </authorList>
    </citation>
    <scope>NUCLEOTIDE SEQUENCE [LARGE SCALE GENOMIC DNA]</scope>
    <source>
        <strain evidence="3 4">AS</strain>
    </source>
</reference>
<dbReference type="Pfam" id="PF13478">
    <property type="entry name" value="XdhC_C"/>
    <property type="match status" value="1"/>
</dbReference>
<name>A0ABX7WNB6_9GAMM</name>
<dbReference type="InterPro" id="IPR027051">
    <property type="entry name" value="XdhC_Rossmann_dom"/>
</dbReference>
<organism evidence="3 4">
    <name type="scientific">Thiothrix litoralis</name>
    <dbReference type="NCBI Taxonomy" id="2891210"/>
    <lineage>
        <taxon>Bacteria</taxon>
        <taxon>Pseudomonadati</taxon>
        <taxon>Pseudomonadota</taxon>
        <taxon>Gammaproteobacteria</taxon>
        <taxon>Thiotrichales</taxon>
        <taxon>Thiotrichaceae</taxon>
        <taxon>Thiothrix</taxon>
    </lineage>
</organism>